<protein>
    <submittedName>
        <fullName evidence="4">Site-specific integrase</fullName>
    </submittedName>
</protein>
<evidence type="ECO:0000256" key="1">
    <source>
        <dbReference type="ARBA" id="ARBA00023125"/>
    </source>
</evidence>
<keyword evidence="1 2" id="KW-0238">DNA-binding</keyword>
<dbReference type="InterPro" id="IPR010998">
    <property type="entry name" value="Integrase_recombinase_N"/>
</dbReference>
<dbReference type="AlphaFoldDB" id="A0AAW8WQY2"/>
<evidence type="ECO:0000313" key="5">
    <source>
        <dbReference type="Proteomes" id="UP001253287"/>
    </source>
</evidence>
<feature type="domain" description="Core-binding (CB)" evidence="3">
    <location>
        <begin position="1"/>
        <end position="90"/>
    </location>
</feature>
<comment type="caution">
    <text evidence="4">The sequence shown here is derived from an EMBL/GenBank/DDBJ whole genome shotgun (WGS) entry which is preliminary data.</text>
</comment>
<dbReference type="Pfam" id="PF02899">
    <property type="entry name" value="Phage_int_SAM_1"/>
    <property type="match status" value="1"/>
</dbReference>
<dbReference type="InterPro" id="IPR011010">
    <property type="entry name" value="DNA_brk_join_enz"/>
</dbReference>
<dbReference type="Proteomes" id="UP001253287">
    <property type="component" value="Unassembled WGS sequence"/>
</dbReference>
<evidence type="ECO:0000313" key="4">
    <source>
        <dbReference type="EMBL" id="MDT9610563.1"/>
    </source>
</evidence>
<dbReference type="SUPFAM" id="SSF56349">
    <property type="entry name" value="DNA breaking-rejoining enzymes"/>
    <property type="match status" value="1"/>
</dbReference>
<dbReference type="EMBL" id="JAVTXN010000087">
    <property type="protein sequence ID" value="MDT9610563.1"/>
    <property type="molecule type" value="Genomic_DNA"/>
</dbReference>
<sequence length="278" mass="33245">MTNFPYQSAFNNWLKVERKLALNTTIRIDNAVSHFWNHYITNSNKEAILKNINQSTINDYLDFLEQHEQLKKSTINKYLSYIRTYFTFLYNHSLISHYPLLNIKGRHYSRQHTYKIDWMSHLSDIINLPNLQAETKLLLICISLGFKPDEILRLRFTTLISKTNSKVIKSYLKKCKNKRENKNPYVFETPDGRPYMSQQNIERHIMMDRDFLSMKLTLRSLRRSFIYSIIMKNYSDDDLLKRLKISKASLVNYRKNLIYFVKTEPFKLTTIETKKASI</sequence>
<evidence type="ECO:0000259" key="3">
    <source>
        <dbReference type="PROSITE" id="PS51900"/>
    </source>
</evidence>
<dbReference type="InterPro" id="IPR044068">
    <property type="entry name" value="CB"/>
</dbReference>
<name>A0AAW8WQY2_9LACO</name>
<dbReference type="PROSITE" id="PS51900">
    <property type="entry name" value="CB"/>
    <property type="match status" value="1"/>
</dbReference>
<evidence type="ECO:0000256" key="2">
    <source>
        <dbReference type="PROSITE-ProRule" id="PRU01248"/>
    </source>
</evidence>
<proteinExistence type="predicted"/>
<dbReference type="GO" id="GO:0003677">
    <property type="term" value="F:DNA binding"/>
    <property type="evidence" value="ECO:0007669"/>
    <property type="project" value="UniProtKB-UniRule"/>
</dbReference>
<reference evidence="4" key="1">
    <citation type="submission" date="2023-08" db="EMBL/GenBank/DDBJ databases">
        <title>Lactobacillus from the Female Urinary Tract.</title>
        <authorList>
            <person name="Stegman N."/>
            <person name="Jackson B."/>
            <person name="Steiling M."/>
            <person name="Sedano C."/>
            <person name="Wolfe A."/>
            <person name="Putonti C."/>
        </authorList>
    </citation>
    <scope>NUCLEOTIDE SEQUENCE</scope>
    <source>
        <strain evidence="4">UMB5661</strain>
    </source>
</reference>
<dbReference type="GO" id="GO:0015074">
    <property type="term" value="P:DNA integration"/>
    <property type="evidence" value="ECO:0007669"/>
    <property type="project" value="InterPro"/>
</dbReference>
<dbReference type="InterPro" id="IPR004107">
    <property type="entry name" value="Integrase_SAM-like_N"/>
</dbReference>
<dbReference type="RefSeq" id="WP_315689336.1">
    <property type="nucleotide sequence ID" value="NZ_JAVTXG010000084.1"/>
</dbReference>
<organism evidence="4 5">
    <name type="scientific">Lactobacillus crispatus</name>
    <dbReference type="NCBI Taxonomy" id="47770"/>
    <lineage>
        <taxon>Bacteria</taxon>
        <taxon>Bacillati</taxon>
        <taxon>Bacillota</taxon>
        <taxon>Bacilli</taxon>
        <taxon>Lactobacillales</taxon>
        <taxon>Lactobacillaceae</taxon>
        <taxon>Lactobacillus</taxon>
    </lineage>
</organism>
<accession>A0AAW8WQY2</accession>
<dbReference type="Gene3D" id="1.10.150.130">
    <property type="match status" value="1"/>
</dbReference>
<gene>
    <name evidence="4" type="ORF">RON39_10725</name>
</gene>